<dbReference type="SUPFAM" id="SSF46689">
    <property type="entry name" value="Homeodomain-like"/>
    <property type="match status" value="1"/>
</dbReference>
<dbReference type="GO" id="GO:0003700">
    <property type="term" value="F:DNA-binding transcription factor activity"/>
    <property type="evidence" value="ECO:0007669"/>
    <property type="project" value="TreeGrafter"/>
</dbReference>
<dbReference type="InterPro" id="IPR009057">
    <property type="entry name" value="Homeodomain-like_sf"/>
</dbReference>
<sequence>MRIQHEACAQPRPNGGETVAYQYHGHDWDVTGKEPGGSARILAAAIDLYGRHGFDHVTLKDIAAAAGVSPPLVIHHFGSSAGLRDACDRHVADSVNRTKKDSVRRGHLPTNLVLEMMRERRHLLLYVFRAFAAGGEATDHLFDQMVEDAMAYIAEAEELGLAHPSADPHRRTVILLAQSFGALLLHRQIKRHLGIDPVDGQPEDLAPYMSALMELYTQPLLNADVYANLVSMDAQPDQPDHDTHQHPDTRSEGPSS</sequence>
<dbReference type="InterPro" id="IPR001647">
    <property type="entry name" value="HTH_TetR"/>
</dbReference>
<gene>
    <name evidence="5" type="ORF">K8V08_04385</name>
</gene>
<proteinExistence type="predicted"/>
<keyword evidence="1 2" id="KW-0238">DNA-binding</keyword>
<dbReference type="PROSITE" id="PS50977">
    <property type="entry name" value="HTH_TETR_2"/>
    <property type="match status" value="1"/>
</dbReference>
<accession>A0A921SN79</accession>
<evidence type="ECO:0000313" key="5">
    <source>
        <dbReference type="EMBL" id="HJG79632.1"/>
    </source>
</evidence>
<dbReference type="EMBL" id="DYUK01000090">
    <property type="protein sequence ID" value="HJG79632.1"/>
    <property type="molecule type" value="Genomic_DNA"/>
</dbReference>
<evidence type="ECO:0000259" key="4">
    <source>
        <dbReference type="PROSITE" id="PS50977"/>
    </source>
</evidence>
<dbReference type="GO" id="GO:0000976">
    <property type="term" value="F:transcription cis-regulatory region binding"/>
    <property type="evidence" value="ECO:0007669"/>
    <property type="project" value="TreeGrafter"/>
</dbReference>
<name>A0A921SN79_9MICO</name>
<comment type="caution">
    <text evidence="5">The sequence shown here is derived from an EMBL/GenBank/DDBJ whole genome shotgun (WGS) entry which is preliminary data.</text>
</comment>
<feature type="DNA-binding region" description="H-T-H motif" evidence="2">
    <location>
        <begin position="58"/>
        <end position="77"/>
    </location>
</feature>
<dbReference type="InterPro" id="IPR050109">
    <property type="entry name" value="HTH-type_TetR-like_transc_reg"/>
</dbReference>
<evidence type="ECO:0000256" key="1">
    <source>
        <dbReference type="ARBA" id="ARBA00023125"/>
    </source>
</evidence>
<feature type="region of interest" description="Disordered" evidence="3">
    <location>
        <begin position="233"/>
        <end position="256"/>
    </location>
</feature>
<organism evidence="5 6">
    <name type="scientific">Brevibacterium senegalense</name>
    <dbReference type="NCBI Taxonomy" id="1033736"/>
    <lineage>
        <taxon>Bacteria</taxon>
        <taxon>Bacillati</taxon>
        <taxon>Actinomycetota</taxon>
        <taxon>Actinomycetes</taxon>
        <taxon>Micrococcales</taxon>
        <taxon>Brevibacteriaceae</taxon>
        <taxon>Brevibacterium</taxon>
    </lineage>
</organism>
<dbReference type="PANTHER" id="PTHR30055:SF146">
    <property type="entry name" value="HTH-TYPE TRANSCRIPTIONAL DUAL REGULATOR CECR"/>
    <property type="match status" value="1"/>
</dbReference>
<feature type="domain" description="HTH tetR-type" evidence="4">
    <location>
        <begin position="35"/>
        <end position="95"/>
    </location>
</feature>
<dbReference type="Pfam" id="PF17933">
    <property type="entry name" value="TetR_C_25"/>
    <property type="match status" value="1"/>
</dbReference>
<evidence type="ECO:0000256" key="3">
    <source>
        <dbReference type="SAM" id="MobiDB-lite"/>
    </source>
</evidence>
<reference evidence="5" key="2">
    <citation type="submission" date="2021-09" db="EMBL/GenBank/DDBJ databases">
        <authorList>
            <person name="Gilroy R."/>
        </authorList>
    </citation>
    <scope>NUCLEOTIDE SEQUENCE</scope>
    <source>
        <strain evidence="5">ChiGjej5B5-7349</strain>
    </source>
</reference>
<reference evidence="5" key="1">
    <citation type="journal article" date="2021" name="PeerJ">
        <title>Extensive microbial diversity within the chicken gut microbiome revealed by metagenomics and culture.</title>
        <authorList>
            <person name="Gilroy R."/>
            <person name="Ravi A."/>
            <person name="Getino M."/>
            <person name="Pursley I."/>
            <person name="Horton D.L."/>
            <person name="Alikhan N.F."/>
            <person name="Baker D."/>
            <person name="Gharbi K."/>
            <person name="Hall N."/>
            <person name="Watson M."/>
            <person name="Adriaenssens E.M."/>
            <person name="Foster-Nyarko E."/>
            <person name="Jarju S."/>
            <person name="Secka A."/>
            <person name="Antonio M."/>
            <person name="Oren A."/>
            <person name="Chaudhuri R.R."/>
            <person name="La Ragione R."/>
            <person name="Hildebrand F."/>
            <person name="Pallen M.J."/>
        </authorList>
    </citation>
    <scope>NUCLEOTIDE SEQUENCE</scope>
    <source>
        <strain evidence="5">ChiGjej5B5-7349</strain>
    </source>
</reference>
<dbReference type="Proteomes" id="UP000784435">
    <property type="component" value="Unassembled WGS sequence"/>
</dbReference>
<dbReference type="InterPro" id="IPR041484">
    <property type="entry name" value="TetR_C_25"/>
</dbReference>
<evidence type="ECO:0000256" key="2">
    <source>
        <dbReference type="PROSITE-ProRule" id="PRU00335"/>
    </source>
</evidence>
<dbReference type="Pfam" id="PF00440">
    <property type="entry name" value="TetR_N"/>
    <property type="match status" value="1"/>
</dbReference>
<dbReference type="Gene3D" id="1.10.357.10">
    <property type="entry name" value="Tetracycline Repressor, domain 2"/>
    <property type="match status" value="1"/>
</dbReference>
<protein>
    <submittedName>
        <fullName evidence="5">TetR family transcriptional regulator</fullName>
    </submittedName>
</protein>
<evidence type="ECO:0000313" key="6">
    <source>
        <dbReference type="Proteomes" id="UP000784435"/>
    </source>
</evidence>
<dbReference type="PANTHER" id="PTHR30055">
    <property type="entry name" value="HTH-TYPE TRANSCRIPTIONAL REGULATOR RUTR"/>
    <property type="match status" value="1"/>
</dbReference>
<dbReference type="AlphaFoldDB" id="A0A921SN79"/>
<dbReference type="PRINTS" id="PR00455">
    <property type="entry name" value="HTHTETR"/>
</dbReference>
<feature type="compositionally biased region" description="Basic and acidic residues" evidence="3">
    <location>
        <begin position="238"/>
        <end position="256"/>
    </location>
</feature>